<evidence type="ECO:0000313" key="2">
    <source>
        <dbReference type="EMBL" id="OAQ96864.1"/>
    </source>
</evidence>
<sequence length="135" mass="14932">MPVTNSLLTNSQADAQTNPHKNLVVVPFSLLCLANWKTLLGHNACGLFDELVKCQLARITHNTLSLHYATDKPGSLDPDVILGKIVVWDRGGYCSELNVFFLQVVRSLGLEAMAVGRRMRDQKPTSAGLDRWRAT</sequence>
<evidence type="ECO:0000313" key="3">
    <source>
        <dbReference type="Proteomes" id="UP000243081"/>
    </source>
</evidence>
<dbReference type="Gene3D" id="3.30.2140.10">
    <property type="entry name" value="Arylamine N-acetyltransferase"/>
    <property type="match status" value="1"/>
</dbReference>
<accession>A0A179I3S2</accession>
<dbReference type="GO" id="GO:0016407">
    <property type="term" value="F:acetyltransferase activity"/>
    <property type="evidence" value="ECO:0007669"/>
    <property type="project" value="InterPro"/>
</dbReference>
<dbReference type="OrthoDB" id="10260017at2759"/>
<dbReference type="EMBL" id="LUKN01003841">
    <property type="protein sequence ID" value="OAQ96864.1"/>
    <property type="molecule type" value="Genomic_DNA"/>
</dbReference>
<dbReference type="Pfam" id="PF00797">
    <property type="entry name" value="Acetyltransf_2"/>
    <property type="match status" value="1"/>
</dbReference>
<gene>
    <name evidence="2" type="ORF">LLEC1_04700</name>
</gene>
<name>A0A179I3S2_CORDF</name>
<reference evidence="2 3" key="1">
    <citation type="submission" date="2016-03" db="EMBL/GenBank/DDBJ databases">
        <title>Fine-scale spatial genetic structure of a fungal parasite of coffee scale insects.</title>
        <authorList>
            <person name="Jackson D."/>
            <person name="Zemenick K.A."/>
            <person name="Malloure B."/>
            <person name="Quandt C.A."/>
            <person name="James T.Y."/>
        </authorList>
    </citation>
    <scope>NUCLEOTIDE SEQUENCE [LARGE SCALE GENOMIC DNA]</scope>
    <source>
        <strain evidence="2 3">UM487</strain>
    </source>
</reference>
<evidence type="ECO:0000256" key="1">
    <source>
        <dbReference type="ARBA" id="ARBA00006547"/>
    </source>
</evidence>
<dbReference type="AlphaFoldDB" id="A0A179I3S2"/>
<dbReference type="Proteomes" id="UP000243081">
    <property type="component" value="Unassembled WGS sequence"/>
</dbReference>
<comment type="caution">
    <text evidence="2">The sequence shown here is derived from an EMBL/GenBank/DDBJ whole genome shotgun (WGS) entry which is preliminary data.</text>
</comment>
<dbReference type="InterPro" id="IPR001447">
    <property type="entry name" value="Arylamine_N-AcTrfase"/>
</dbReference>
<dbReference type="InterPro" id="IPR038765">
    <property type="entry name" value="Papain-like_cys_pep_sf"/>
</dbReference>
<comment type="similarity">
    <text evidence="1">Belongs to the arylamine N-acetyltransferase family.</text>
</comment>
<protein>
    <submittedName>
        <fullName evidence="2">Uncharacterized protein</fullName>
    </submittedName>
</protein>
<dbReference type="SUPFAM" id="SSF54001">
    <property type="entry name" value="Cysteine proteinases"/>
    <property type="match status" value="1"/>
</dbReference>
<keyword evidence="3" id="KW-1185">Reference proteome</keyword>
<proteinExistence type="inferred from homology"/>
<organism evidence="2 3">
    <name type="scientific">Cordyceps confragosa</name>
    <name type="common">Lecanicillium lecanii</name>
    <dbReference type="NCBI Taxonomy" id="2714763"/>
    <lineage>
        <taxon>Eukaryota</taxon>
        <taxon>Fungi</taxon>
        <taxon>Dikarya</taxon>
        <taxon>Ascomycota</taxon>
        <taxon>Pezizomycotina</taxon>
        <taxon>Sordariomycetes</taxon>
        <taxon>Hypocreomycetidae</taxon>
        <taxon>Hypocreales</taxon>
        <taxon>Cordycipitaceae</taxon>
        <taxon>Akanthomyces</taxon>
    </lineage>
</organism>